<organism evidence="1 2">
    <name type="scientific">Papillibacter cinnamivorans DSM 12816</name>
    <dbReference type="NCBI Taxonomy" id="1122930"/>
    <lineage>
        <taxon>Bacteria</taxon>
        <taxon>Bacillati</taxon>
        <taxon>Bacillota</taxon>
        <taxon>Clostridia</taxon>
        <taxon>Eubacteriales</taxon>
        <taxon>Oscillospiraceae</taxon>
        <taxon>Papillibacter</taxon>
    </lineage>
</organism>
<keyword evidence="2" id="KW-1185">Reference proteome</keyword>
<gene>
    <name evidence="1" type="ORF">SAMN02745168_1655</name>
</gene>
<reference evidence="1 2" key="1">
    <citation type="submission" date="2017-04" db="EMBL/GenBank/DDBJ databases">
        <authorList>
            <person name="Afonso C.L."/>
            <person name="Miller P.J."/>
            <person name="Scott M.A."/>
            <person name="Spackman E."/>
            <person name="Goraichik I."/>
            <person name="Dimitrov K.M."/>
            <person name="Suarez D.L."/>
            <person name="Swayne D.E."/>
        </authorList>
    </citation>
    <scope>NUCLEOTIDE SEQUENCE [LARGE SCALE GENOMIC DNA]</scope>
    <source>
        <strain evidence="1 2">DSM 12816</strain>
    </source>
</reference>
<evidence type="ECO:0000313" key="2">
    <source>
        <dbReference type="Proteomes" id="UP000192790"/>
    </source>
</evidence>
<proteinExistence type="predicted"/>
<name>A0A1W2AAF4_9FIRM</name>
<dbReference type="Proteomes" id="UP000192790">
    <property type="component" value="Unassembled WGS sequence"/>
</dbReference>
<protein>
    <submittedName>
        <fullName evidence="1">Uncharacterized protein</fullName>
    </submittedName>
</protein>
<evidence type="ECO:0000313" key="1">
    <source>
        <dbReference type="EMBL" id="SMC57624.1"/>
    </source>
</evidence>
<dbReference type="EMBL" id="FWXW01000003">
    <property type="protein sequence ID" value="SMC57624.1"/>
    <property type="molecule type" value="Genomic_DNA"/>
</dbReference>
<accession>A0A1W2AAF4</accession>
<dbReference type="AlphaFoldDB" id="A0A1W2AAF4"/>
<sequence length="40" mass="4359">MPLPVRIGIRRLFVKGGSYNRNSAGEGLPVSESSLRLSFP</sequence>
<dbReference type="STRING" id="1122930.SAMN02745168_1655"/>